<feature type="binding site" evidence="12">
    <location>
        <position position="109"/>
    </location>
    <ligand>
        <name>a divalent metal cation</name>
        <dbReference type="ChEBI" id="CHEBI:60240"/>
    </ligand>
</feature>
<comment type="cofactor">
    <cofactor evidence="2">
        <name>Mg(2+)</name>
        <dbReference type="ChEBI" id="CHEBI:18420"/>
    </cofactor>
</comment>
<feature type="domain" description="RNase H type-2" evidence="14">
    <location>
        <begin position="2"/>
        <end position="195"/>
    </location>
</feature>
<evidence type="ECO:0000256" key="8">
    <source>
        <dbReference type="ARBA" id="ARBA00022723"/>
    </source>
</evidence>
<evidence type="ECO:0000256" key="10">
    <source>
        <dbReference type="ARBA" id="ARBA00022801"/>
    </source>
</evidence>
<reference evidence="15 16" key="1">
    <citation type="journal article" date="2016" name="Nat. Commun.">
        <title>Thousands of microbial genomes shed light on interconnected biogeochemical processes in an aquifer system.</title>
        <authorList>
            <person name="Anantharaman K."/>
            <person name="Brown C.T."/>
            <person name="Hug L.A."/>
            <person name="Sharon I."/>
            <person name="Castelle C.J."/>
            <person name="Probst A.J."/>
            <person name="Thomas B.C."/>
            <person name="Singh A."/>
            <person name="Wilkins M.J."/>
            <person name="Karaoz U."/>
            <person name="Brodie E.L."/>
            <person name="Williams K.H."/>
            <person name="Hubbard S.S."/>
            <person name="Banfield J.F."/>
        </authorList>
    </citation>
    <scope>NUCLEOTIDE SEQUENCE [LARGE SCALE GENOMIC DNA]</scope>
</reference>
<dbReference type="PROSITE" id="PS51975">
    <property type="entry name" value="RNASE_H_2"/>
    <property type="match status" value="1"/>
</dbReference>
<sequence length="195" mass="21227">MKYLIGIDEAGRGPLAGPVSVGAVMVPVDFDFALVEGVKDSKKLSEKKRESLFTRFEELRESGQMSFAVAFSPASIIDTHGIVFAIRAALAATLEKLGARADECEIRLDGSLKAPEQFTSQQTIIRGDDSEPVISMASIAAKVIRDRHMVAIASQYPAYGFDVHKGYGTVAHRRAITRDGLSDIHRATFCSRILL</sequence>
<evidence type="ECO:0000256" key="3">
    <source>
        <dbReference type="ARBA" id="ARBA00004065"/>
    </source>
</evidence>
<dbReference type="Proteomes" id="UP000176914">
    <property type="component" value="Unassembled WGS sequence"/>
</dbReference>
<comment type="similarity">
    <text evidence="5 13">Belongs to the RNase HII family.</text>
</comment>
<dbReference type="InterPro" id="IPR022898">
    <property type="entry name" value="RNase_HII"/>
</dbReference>
<evidence type="ECO:0000313" key="15">
    <source>
        <dbReference type="EMBL" id="OGG70027.1"/>
    </source>
</evidence>
<gene>
    <name evidence="15" type="ORF">A3C20_02545</name>
</gene>
<name>A0A1F6E8Y1_9BACT</name>
<dbReference type="GO" id="GO:0046872">
    <property type="term" value="F:metal ion binding"/>
    <property type="evidence" value="ECO:0007669"/>
    <property type="project" value="UniProtKB-KW"/>
</dbReference>
<evidence type="ECO:0000256" key="12">
    <source>
        <dbReference type="PROSITE-ProRule" id="PRU01319"/>
    </source>
</evidence>
<evidence type="ECO:0000256" key="9">
    <source>
        <dbReference type="ARBA" id="ARBA00022759"/>
    </source>
</evidence>
<dbReference type="NCBIfam" id="NF000595">
    <property type="entry name" value="PRK00015.1-3"/>
    <property type="match status" value="1"/>
</dbReference>
<keyword evidence="9 12" id="KW-0255">Endonuclease</keyword>
<dbReference type="PANTHER" id="PTHR10954:SF18">
    <property type="entry name" value="RIBONUCLEASE HII"/>
    <property type="match status" value="1"/>
</dbReference>
<dbReference type="GO" id="GO:0032299">
    <property type="term" value="C:ribonuclease H2 complex"/>
    <property type="evidence" value="ECO:0007669"/>
    <property type="project" value="TreeGrafter"/>
</dbReference>
<dbReference type="GO" id="GO:0004523">
    <property type="term" value="F:RNA-DNA hybrid ribonuclease activity"/>
    <property type="evidence" value="ECO:0007669"/>
    <property type="project" value="UniProtKB-UniRule"/>
</dbReference>
<comment type="function">
    <text evidence="3 13">Endonuclease that specifically degrades the RNA of RNA-DNA hybrids.</text>
</comment>
<dbReference type="GO" id="GO:0003723">
    <property type="term" value="F:RNA binding"/>
    <property type="evidence" value="ECO:0007669"/>
    <property type="project" value="UniProtKB-UniRule"/>
</dbReference>
<keyword evidence="7 12" id="KW-0540">Nuclease</keyword>
<dbReference type="GO" id="GO:0043137">
    <property type="term" value="P:DNA replication, removal of RNA primer"/>
    <property type="evidence" value="ECO:0007669"/>
    <property type="project" value="TreeGrafter"/>
</dbReference>
<dbReference type="PANTHER" id="PTHR10954">
    <property type="entry name" value="RIBONUCLEASE H2 SUBUNIT A"/>
    <property type="match status" value="1"/>
</dbReference>
<dbReference type="EMBL" id="MFLL01000006">
    <property type="protein sequence ID" value="OGG70027.1"/>
    <property type="molecule type" value="Genomic_DNA"/>
</dbReference>
<evidence type="ECO:0000313" key="16">
    <source>
        <dbReference type="Proteomes" id="UP000176914"/>
    </source>
</evidence>
<comment type="caution">
    <text evidence="15">The sequence shown here is derived from an EMBL/GenBank/DDBJ whole genome shotgun (WGS) entry which is preliminary data.</text>
</comment>
<proteinExistence type="inferred from homology"/>
<evidence type="ECO:0000259" key="14">
    <source>
        <dbReference type="PROSITE" id="PS51975"/>
    </source>
</evidence>
<dbReference type="Pfam" id="PF01351">
    <property type="entry name" value="RNase_HII"/>
    <property type="match status" value="1"/>
</dbReference>
<protein>
    <recommendedName>
        <fullName evidence="13">Ribonuclease</fullName>
        <ecNumber evidence="13">3.1.26.4</ecNumber>
    </recommendedName>
</protein>
<dbReference type="InterPro" id="IPR036397">
    <property type="entry name" value="RNaseH_sf"/>
</dbReference>
<dbReference type="Gene3D" id="3.30.420.10">
    <property type="entry name" value="Ribonuclease H-like superfamily/Ribonuclease H"/>
    <property type="match status" value="1"/>
</dbReference>
<dbReference type="AlphaFoldDB" id="A0A1F6E8Y1"/>
<dbReference type="InterPro" id="IPR012337">
    <property type="entry name" value="RNaseH-like_sf"/>
</dbReference>
<comment type="subcellular location">
    <subcellularLocation>
        <location evidence="4">Cytoplasm</location>
    </subcellularLocation>
</comment>
<evidence type="ECO:0000256" key="6">
    <source>
        <dbReference type="ARBA" id="ARBA00022490"/>
    </source>
</evidence>
<evidence type="ECO:0000256" key="13">
    <source>
        <dbReference type="RuleBase" id="RU003515"/>
    </source>
</evidence>
<keyword evidence="6" id="KW-0963">Cytoplasm</keyword>
<evidence type="ECO:0000256" key="11">
    <source>
        <dbReference type="ARBA" id="ARBA00023211"/>
    </source>
</evidence>
<evidence type="ECO:0000256" key="2">
    <source>
        <dbReference type="ARBA" id="ARBA00001946"/>
    </source>
</evidence>
<feature type="binding site" evidence="12">
    <location>
        <position position="9"/>
    </location>
    <ligand>
        <name>a divalent metal cation</name>
        <dbReference type="ChEBI" id="CHEBI:60240"/>
    </ligand>
</feature>
<dbReference type="SUPFAM" id="SSF53098">
    <property type="entry name" value="Ribonuclease H-like"/>
    <property type="match status" value="1"/>
</dbReference>
<dbReference type="InterPro" id="IPR024567">
    <property type="entry name" value="RNase_HII/HIII_dom"/>
</dbReference>
<dbReference type="InterPro" id="IPR001352">
    <property type="entry name" value="RNase_HII/HIII"/>
</dbReference>
<accession>A0A1F6E8Y1</accession>
<evidence type="ECO:0000256" key="7">
    <source>
        <dbReference type="ARBA" id="ARBA00022722"/>
    </source>
</evidence>
<comment type="cofactor">
    <cofactor evidence="12">
        <name>Mn(2+)</name>
        <dbReference type="ChEBI" id="CHEBI:29035"/>
    </cofactor>
    <cofactor evidence="12">
        <name>Mg(2+)</name>
        <dbReference type="ChEBI" id="CHEBI:18420"/>
    </cofactor>
    <text evidence="12">Manganese or magnesium. Binds 1 divalent metal ion per monomer in the absence of substrate. May bind a second metal ion after substrate binding.</text>
</comment>
<evidence type="ECO:0000256" key="1">
    <source>
        <dbReference type="ARBA" id="ARBA00000077"/>
    </source>
</evidence>
<dbReference type="GO" id="GO:0006298">
    <property type="term" value="P:mismatch repair"/>
    <property type="evidence" value="ECO:0007669"/>
    <property type="project" value="TreeGrafter"/>
</dbReference>
<keyword evidence="11" id="KW-0464">Manganese</keyword>
<evidence type="ECO:0000256" key="4">
    <source>
        <dbReference type="ARBA" id="ARBA00004496"/>
    </source>
</evidence>
<evidence type="ECO:0000256" key="5">
    <source>
        <dbReference type="ARBA" id="ARBA00007383"/>
    </source>
</evidence>
<organism evidence="15 16">
    <name type="scientific">Candidatus Kaiserbacteria bacterium RIFCSPHIGHO2_02_FULL_55_25</name>
    <dbReference type="NCBI Taxonomy" id="1798498"/>
    <lineage>
        <taxon>Bacteria</taxon>
        <taxon>Candidatus Kaiseribacteriota</taxon>
    </lineage>
</organism>
<keyword evidence="8 12" id="KW-0479">Metal-binding</keyword>
<dbReference type="EC" id="3.1.26.4" evidence="13"/>
<feature type="binding site" evidence="12">
    <location>
        <position position="8"/>
    </location>
    <ligand>
        <name>a divalent metal cation</name>
        <dbReference type="ChEBI" id="CHEBI:60240"/>
    </ligand>
</feature>
<dbReference type="GO" id="GO:0005737">
    <property type="term" value="C:cytoplasm"/>
    <property type="evidence" value="ECO:0007669"/>
    <property type="project" value="UniProtKB-SubCell"/>
</dbReference>
<keyword evidence="10 12" id="KW-0378">Hydrolase</keyword>
<dbReference type="CDD" id="cd07182">
    <property type="entry name" value="RNase_HII_bacteria_HII_like"/>
    <property type="match status" value="1"/>
</dbReference>
<comment type="catalytic activity">
    <reaction evidence="1 12 13">
        <text>Endonucleolytic cleavage to 5'-phosphomonoester.</text>
        <dbReference type="EC" id="3.1.26.4"/>
    </reaction>
</comment>